<evidence type="ECO:0000256" key="7">
    <source>
        <dbReference type="ARBA" id="ARBA00022842"/>
    </source>
</evidence>
<evidence type="ECO:0000259" key="11">
    <source>
        <dbReference type="Pfam" id="PF02878"/>
    </source>
</evidence>
<dbReference type="NCBIfam" id="NF005737">
    <property type="entry name" value="PRK07564.1-1"/>
    <property type="match status" value="1"/>
</dbReference>
<evidence type="ECO:0000256" key="1">
    <source>
        <dbReference type="ARBA" id="ARBA00000443"/>
    </source>
</evidence>
<dbReference type="GO" id="GO:0000287">
    <property type="term" value="F:magnesium ion binding"/>
    <property type="evidence" value="ECO:0007669"/>
    <property type="project" value="InterPro"/>
</dbReference>
<dbReference type="InterPro" id="IPR016055">
    <property type="entry name" value="A-D-PHexomutase_a/b/a-I/II/III"/>
</dbReference>
<dbReference type="PANTHER" id="PTHR22573">
    <property type="entry name" value="PHOSPHOHEXOMUTASE FAMILY MEMBER"/>
    <property type="match status" value="1"/>
</dbReference>
<reference evidence="14 15" key="1">
    <citation type="submission" date="2017-12" db="EMBL/GenBank/DDBJ databases">
        <title>Sequencing, de novo assembly and annotation of complete genome of a new Thraustochytrid species, strain FCC1311.</title>
        <authorList>
            <person name="Sedici K."/>
            <person name="Godart F."/>
            <person name="Aiese Cigliano R."/>
            <person name="Sanseverino W."/>
            <person name="Barakat M."/>
            <person name="Ortet P."/>
            <person name="Marechal E."/>
            <person name="Cagnac O."/>
            <person name="Amato A."/>
        </authorList>
    </citation>
    <scope>NUCLEOTIDE SEQUENCE [LARGE SCALE GENOMIC DNA]</scope>
</reference>
<sequence length="582" mass="63722">MGGPDVKTVSTKPYEGQKPGTSGLRKKTKTFMQENFVENFVQSTFDALDGDADTTGELLVLGGDGRYFNKDMTQTIIRMAYANGVAKVLVGQHGLISTPAVSHLVRSKGAAGAFILTASHNPAGPNEDCGIKYNSRNGGPAPESVTSAIYERTKTISEYRIADLPEVDLAEIGETKFGDSFSVEVIDATETYAQLMDEVFDLGEIKDFLSRDDFVFTYDAMHGVAGPFAKRIFHEELGVPLEQLLNCEPLEDFGGGHPDPNLTYAHDLVECMGLDQKGMPLKGVDPESLPDFGAAADGDADRNMILGKQFFVTPSDSLAVIANNAECIKYFKDGLKTVARSMPTSGAADRVAEEKDMKFFETPTGWKYFGNLMDAKELTGGKKDYNPVLCGEESFGTGSSHIREKDGIFAVLCWLNILAAKNEPSAPLVTVEDVVREHWDTFGRNYYTRYDYENVDADLAQKVMSRLNGIIFMFEVSNRAPVDIGAGFTLANCDEFEFHDEVDGSVSPHQGWRFLMEDGSRFVFRLSGTGSVGATIRLYIERYSKDDTSQETASALESLVQLALDFSDLHAITGREGPTVIT</sequence>
<dbReference type="FunFam" id="3.30.310.50:FF:000002">
    <property type="entry name" value="Phosphoglucomutase 5"/>
    <property type="match status" value="1"/>
</dbReference>
<dbReference type="Gene3D" id="3.40.120.10">
    <property type="entry name" value="Alpha-D-Glucose-1,6-Bisphosphate, subunit A, domain 3"/>
    <property type="match status" value="3"/>
</dbReference>
<evidence type="ECO:0000313" key="14">
    <source>
        <dbReference type="EMBL" id="GBG24002.1"/>
    </source>
</evidence>
<dbReference type="PANTHER" id="PTHR22573:SF2">
    <property type="entry name" value="PHOSPHOGLUCOMUTASE"/>
    <property type="match status" value="1"/>
</dbReference>
<dbReference type="SUPFAM" id="SSF53738">
    <property type="entry name" value="Phosphoglucomutase, first 3 domains"/>
    <property type="match status" value="3"/>
</dbReference>
<comment type="catalytic activity">
    <reaction evidence="1">
        <text>alpha-D-glucose 1-phosphate = alpha-D-glucose 6-phosphate</text>
        <dbReference type="Rhea" id="RHEA:23536"/>
        <dbReference type="ChEBI" id="CHEBI:58225"/>
        <dbReference type="ChEBI" id="CHEBI:58601"/>
        <dbReference type="EC" id="5.4.2.2"/>
    </reaction>
</comment>
<keyword evidence="15" id="KW-1185">Reference proteome</keyword>
<evidence type="ECO:0000256" key="8">
    <source>
        <dbReference type="ARBA" id="ARBA00023235"/>
    </source>
</evidence>
<feature type="domain" description="Alpha-D-phosphohexomutase alpha/beta/alpha" evidence="11">
    <location>
        <begin position="17"/>
        <end position="159"/>
    </location>
</feature>
<dbReference type="GO" id="GO:0005829">
    <property type="term" value="C:cytosol"/>
    <property type="evidence" value="ECO:0007669"/>
    <property type="project" value="TreeGrafter"/>
</dbReference>
<dbReference type="Gene3D" id="3.30.310.50">
    <property type="entry name" value="Alpha-D-phosphohexomutase, C-terminal domain"/>
    <property type="match status" value="1"/>
</dbReference>
<name>A0A2R5FZ22_9STRA</name>
<gene>
    <name evidence="14" type="ORF">FCC1311_002202</name>
</gene>
<organism evidence="14 15">
    <name type="scientific">Hondaea fermentalgiana</name>
    <dbReference type="NCBI Taxonomy" id="2315210"/>
    <lineage>
        <taxon>Eukaryota</taxon>
        <taxon>Sar</taxon>
        <taxon>Stramenopiles</taxon>
        <taxon>Bigyra</taxon>
        <taxon>Labyrinthulomycetes</taxon>
        <taxon>Thraustochytrida</taxon>
        <taxon>Thraustochytriidae</taxon>
        <taxon>Hondaea</taxon>
    </lineage>
</organism>
<dbReference type="Pfam" id="PF02879">
    <property type="entry name" value="PGM_PMM_II"/>
    <property type="match status" value="1"/>
</dbReference>
<proteinExistence type="inferred from homology"/>
<dbReference type="EMBL" id="BEYU01000002">
    <property type="protein sequence ID" value="GBG24002.1"/>
    <property type="molecule type" value="Genomic_DNA"/>
</dbReference>
<feature type="domain" description="Alpha-D-phosphohexomutase alpha/beta/alpha" evidence="13">
    <location>
        <begin position="316"/>
        <end position="428"/>
    </location>
</feature>
<evidence type="ECO:0000256" key="2">
    <source>
        <dbReference type="ARBA" id="ARBA00001946"/>
    </source>
</evidence>
<evidence type="ECO:0000259" key="12">
    <source>
        <dbReference type="Pfam" id="PF02879"/>
    </source>
</evidence>
<accession>A0A2R5FZ22</accession>
<dbReference type="InterPro" id="IPR005846">
    <property type="entry name" value="A-D-PHexomutase_a/b/a-III"/>
</dbReference>
<dbReference type="SUPFAM" id="SSF55957">
    <property type="entry name" value="Phosphoglucomutase, C-terminal domain"/>
    <property type="match status" value="1"/>
</dbReference>
<evidence type="ECO:0000256" key="6">
    <source>
        <dbReference type="ARBA" id="ARBA00022723"/>
    </source>
</evidence>
<evidence type="ECO:0000313" key="15">
    <source>
        <dbReference type="Proteomes" id="UP000241890"/>
    </source>
</evidence>
<feature type="region of interest" description="Disordered" evidence="10">
    <location>
        <begin position="1"/>
        <end position="25"/>
    </location>
</feature>
<dbReference type="InParanoid" id="A0A2R5FZ22"/>
<dbReference type="GO" id="GO:0004614">
    <property type="term" value="F:phosphoglucomutase activity"/>
    <property type="evidence" value="ECO:0007669"/>
    <property type="project" value="UniProtKB-EC"/>
</dbReference>
<evidence type="ECO:0000256" key="4">
    <source>
        <dbReference type="ARBA" id="ARBA00012728"/>
    </source>
</evidence>
<dbReference type="PROSITE" id="PS00710">
    <property type="entry name" value="PGM_PMM"/>
    <property type="match status" value="1"/>
</dbReference>
<dbReference type="FunFam" id="3.40.120.10:FF:000005">
    <property type="entry name" value="Phosphoglucomutase 5"/>
    <property type="match status" value="1"/>
</dbReference>
<dbReference type="InterPro" id="IPR045244">
    <property type="entry name" value="PGM"/>
</dbReference>
<comment type="caution">
    <text evidence="14">The sequence shown here is derived from an EMBL/GenBank/DDBJ whole genome shotgun (WGS) entry which is preliminary data.</text>
</comment>
<keyword evidence="8" id="KW-0413">Isomerase</keyword>
<keyword evidence="7 9" id="KW-0460">Magnesium</keyword>
<evidence type="ECO:0000256" key="3">
    <source>
        <dbReference type="ARBA" id="ARBA00010231"/>
    </source>
</evidence>
<dbReference type="Pfam" id="PF02878">
    <property type="entry name" value="PGM_PMM_I"/>
    <property type="match status" value="1"/>
</dbReference>
<evidence type="ECO:0000256" key="10">
    <source>
        <dbReference type="SAM" id="MobiDB-lite"/>
    </source>
</evidence>
<dbReference type="InterPro" id="IPR005845">
    <property type="entry name" value="A-D-PHexomutase_a/b/a-II"/>
</dbReference>
<dbReference type="GO" id="GO:0005975">
    <property type="term" value="P:carbohydrate metabolic process"/>
    <property type="evidence" value="ECO:0007669"/>
    <property type="project" value="InterPro"/>
</dbReference>
<dbReference type="Proteomes" id="UP000241890">
    <property type="component" value="Unassembled WGS sequence"/>
</dbReference>
<feature type="domain" description="Alpha-D-phosphohexomutase alpha/beta/alpha" evidence="12">
    <location>
        <begin position="192"/>
        <end position="306"/>
    </location>
</feature>
<keyword evidence="6 9" id="KW-0479">Metal-binding</keyword>
<keyword evidence="5" id="KW-0597">Phosphoprotein</keyword>
<protein>
    <recommendedName>
        <fullName evidence="4">phosphoglucomutase (alpha-D-glucose-1,6-bisphosphate-dependent)</fullName>
        <ecNumber evidence="4">5.4.2.2</ecNumber>
    </recommendedName>
</protein>
<dbReference type="InterPro" id="IPR016066">
    <property type="entry name" value="A-D-PHexomutase_CS"/>
</dbReference>
<evidence type="ECO:0000256" key="9">
    <source>
        <dbReference type="RuleBase" id="RU004326"/>
    </source>
</evidence>
<evidence type="ECO:0000259" key="13">
    <source>
        <dbReference type="Pfam" id="PF02880"/>
    </source>
</evidence>
<dbReference type="PRINTS" id="PR00509">
    <property type="entry name" value="PGMPMM"/>
</dbReference>
<dbReference type="EC" id="5.4.2.2" evidence="4"/>
<dbReference type="FunFam" id="3.40.120.10:FF:000004">
    <property type="entry name" value="Phosphoglucomutase 5"/>
    <property type="match status" value="1"/>
</dbReference>
<dbReference type="Pfam" id="PF02880">
    <property type="entry name" value="PGM_PMM_III"/>
    <property type="match status" value="1"/>
</dbReference>
<dbReference type="InterPro" id="IPR005844">
    <property type="entry name" value="A-D-PHexomutase_a/b/a-I"/>
</dbReference>
<dbReference type="OrthoDB" id="2291at2759"/>
<dbReference type="InterPro" id="IPR005841">
    <property type="entry name" value="Alpha-D-phosphohexomutase_SF"/>
</dbReference>
<evidence type="ECO:0000256" key="5">
    <source>
        <dbReference type="ARBA" id="ARBA00022553"/>
    </source>
</evidence>
<dbReference type="Pfam" id="PF24947">
    <property type="entry name" value="PGM1_C_vert_fung"/>
    <property type="match status" value="1"/>
</dbReference>
<comment type="cofactor">
    <cofactor evidence="2">
        <name>Mg(2+)</name>
        <dbReference type="ChEBI" id="CHEBI:18420"/>
    </cofactor>
</comment>
<dbReference type="InterPro" id="IPR036900">
    <property type="entry name" value="A-D-PHexomutase_C_sf"/>
</dbReference>
<dbReference type="AlphaFoldDB" id="A0A2R5FZ22"/>
<comment type="similarity">
    <text evidence="3 9">Belongs to the phosphohexose mutase family.</text>
</comment>